<dbReference type="PROSITE" id="PS50157">
    <property type="entry name" value="ZINC_FINGER_C2H2_2"/>
    <property type="match status" value="1"/>
</dbReference>
<evidence type="ECO:0000313" key="5">
    <source>
        <dbReference type="Proteomes" id="UP000565441"/>
    </source>
</evidence>
<dbReference type="PROSITE" id="PS00028">
    <property type="entry name" value="ZINC_FINGER_C2H2_1"/>
    <property type="match status" value="1"/>
</dbReference>
<evidence type="ECO:0000313" key="4">
    <source>
        <dbReference type="EMBL" id="KAF5382226.1"/>
    </source>
</evidence>
<dbReference type="EMBL" id="JAACJP010000009">
    <property type="protein sequence ID" value="KAF5382226.1"/>
    <property type="molecule type" value="Genomic_DNA"/>
</dbReference>
<dbReference type="AlphaFoldDB" id="A0A8H5HFJ7"/>
<accession>A0A8H5HFJ7</accession>
<reference evidence="4 5" key="1">
    <citation type="journal article" date="2020" name="ISME J.">
        <title>Uncovering the hidden diversity of litter-decomposition mechanisms in mushroom-forming fungi.</title>
        <authorList>
            <person name="Floudas D."/>
            <person name="Bentzer J."/>
            <person name="Ahren D."/>
            <person name="Johansson T."/>
            <person name="Persson P."/>
            <person name="Tunlid A."/>
        </authorList>
    </citation>
    <scope>NUCLEOTIDE SEQUENCE [LARGE SCALE GENOMIC DNA]</scope>
    <source>
        <strain evidence="4 5">CBS 661.87</strain>
    </source>
</reference>
<evidence type="ECO:0000256" key="2">
    <source>
        <dbReference type="SAM" id="MobiDB-lite"/>
    </source>
</evidence>
<protein>
    <recommendedName>
        <fullName evidence="3">C2H2-type domain-containing protein</fullName>
    </recommendedName>
</protein>
<feature type="region of interest" description="Disordered" evidence="2">
    <location>
        <begin position="108"/>
        <end position="127"/>
    </location>
</feature>
<dbReference type="OrthoDB" id="2676688at2759"/>
<gene>
    <name evidence="4" type="ORF">D9615_004264</name>
</gene>
<evidence type="ECO:0000256" key="1">
    <source>
        <dbReference type="PROSITE-ProRule" id="PRU00042"/>
    </source>
</evidence>
<dbReference type="Gene3D" id="3.30.160.60">
    <property type="entry name" value="Classic Zinc Finger"/>
    <property type="match status" value="1"/>
</dbReference>
<feature type="compositionally biased region" description="Low complexity" evidence="2">
    <location>
        <begin position="112"/>
        <end position="127"/>
    </location>
</feature>
<keyword evidence="1" id="KW-0863">Zinc-finger</keyword>
<sequence>MGVLQLLPILIPLNLPFLPERSISPPSPLSVMTVNLNFLFEDWINFDACAPEPNQPSNRQGHDGEPRFLNSISPPNSILGVVFSGDEINEGFPRSTFSKEMWNSPGMFQDISLSSSPSPSSCSSSSETPLSVQLTRLSLVDDLFSPDQGVLIAQALCPSQCQSAFTNAAANSPESSVTAVARSSKKLGRSRLQRHNKENCPSHPKSRWVATCTVKSCRRDFSRPADLDRHLKTVHNKKTKVEILQDKSNKRLYCLACEKILARNDSRKRHERICDEYALQYSHSKSKR</sequence>
<comment type="caution">
    <text evidence="4">The sequence shown here is derived from an EMBL/GenBank/DDBJ whole genome shotgun (WGS) entry which is preliminary data.</text>
</comment>
<keyword evidence="1" id="KW-0479">Metal-binding</keyword>
<dbReference type="Proteomes" id="UP000565441">
    <property type="component" value="Unassembled WGS sequence"/>
</dbReference>
<dbReference type="GO" id="GO:0008270">
    <property type="term" value="F:zinc ion binding"/>
    <property type="evidence" value="ECO:0007669"/>
    <property type="project" value="UniProtKB-KW"/>
</dbReference>
<dbReference type="InterPro" id="IPR013087">
    <property type="entry name" value="Znf_C2H2_type"/>
</dbReference>
<keyword evidence="5" id="KW-1185">Reference proteome</keyword>
<organism evidence="4 5">
    <name type="scientific">Tricholomella constricta</name>
    <dbReference type="NCBI Taxonomy" id="117010"/>
    <lineage>
        <taxon>Eukaryota</taxon>
        <taxon>Fungi</taxon>
        <taxon>Dikarya</taxon>
        <taxon>Basidiomycota</taxon>
        <taxon>Agaricomycotina</taxon>
        <taxon>Agaricomycetes</taxon>
        <taxon>Agaricomycetidae</taxon>
        <taxon>Agaricales</taxon>
        <taxon>Tricholomatineae</taxon>
        <taxon>Lyophyllaceae</taxon>
        <taxon>Tricholomella</taxon>
    </lineage>
</organism>
<name>A0A8H5HFJ7_9AGAR</name>
<proteinExistence type="predicted"/>
<feature type="domain" description="C2H2-type" evidence="3">
    <location>
        <begin position="210"/>
        <end position="240"/>
    </location>
</feature>
<keyword evidence="1" id="KW-0862">Zinc</keyword>
<evidence type="ECO:0000259" key="3">
    <source>
        <dbReference type="PROSITE" id="PS50157"/>
    </source>
</evidence>